<reference evidence="8 9" key="1">
    <citation type="journal article" date="2024" name="Nat. Commun.">
        <title>Phylogenomics reveals the evolutionary origins of lichenization in chlorophyte algae.</title>
        <authorList>
            <person name="Puginier C."/>
            <person name="Libourel C."/>
            <person name="Otte J."/>
            <person name="Skaloud P."/>
            <person name="Haon M."/>
            <person name="Grisel S."/>
            <person name="Petersen M."/>
            <person name="Berrin J.G."/>
            <person name="Delaux P.M."/>
            <person name="Dal Grande F."/>
            <person name="Keller J."/>
        </authorList>
    </citation>
    <scope>NUCLEOTIDE SEQUENCE [LARGE SCALE GENOMIC DNA]</scope>
    <source>
        <strain evidence="8 9">SAG 2523</strain>
    </source>
</reference>
<dbReference type="AlphaFoldDB" id="A0AAW1RRJ8"/>
<dbReference type="InterPro" id="IPR004524">
    <property type="entry name" value="Asp-tRNA-ligase_1"/>
</dbReference>
<dbReference type="InterPro" id="IPR004364">
    <property type="entry name" value="Aa-tRNA-synt_II"/>
</dbReference>
<name>A0AAW1RRJ8_9CHLO</name>
<dbReference type="GO" id="GO:0004815">
    <property type="term" value="F:aspartate-tRNA ligase activity"/>
    <property type="evidence" value="ECO:0007669"/>
    <property type="project" value="TreeGrafter"/>
</dbReference>
<dbReference type="Gene3D" id="3.30.1360.30">
    <property type="entry name" value="GAD-like domain"/>
    <property type="match status" value="1"/>
</dbReference>
<dbReference type="Proteomes" id="UP001485043">
    <property type="component" value="Unassembled WGS sequence"/>
</dbReference>
<dbReference type="InterPro" id="IPR045864">
    <property type="entry name" value="aa-tRNA-synth_II/BPL/LPL"/>
</dbReference>
<keyword evidence="5" id="KW-0648">Protein biosynthesis</keyword>
<evidence type="ECO:0000256" key="6">
    <source>
        <dbReference type="ARBA" id="ARBA00023146"/>
    </source>
</evidence>
<dbReference type="InterPro" id="IPR029351">
    <property type="entry name" value="GAD_dom"/>
</dbReference>
<evidence type="ECO:0000256" key="2">
    <source>
        <dbReference type="ARBA" id="ARBA00022598"/>
    </source>
</evidence>
<dbReference type="GO" id="GO:0005524">
    <property type="term" value="F:ATP binding"/>
    <property type="evidence" value="ECO:0007669"/>
    <property type="project" value="UniProtKB-KW"/>
</dbReference>
<dbReference type="PANTHER" id="PTHR22594">
    <property type="entry name" value="ASPARTYL/LYSYL-TRNA SYNTHETASE"/>
    <property type="match status" value="1"/>
</dbReference>
<dbReference type="InterPro" id="IPR002312">
    <property type="entry name" value="Asp/Asn-tRNA-synth_IIb"/>
</dbReference>
<evidence type="ECO:0000259" key="7">
    <source>
        <dbReference type="PROSITE" id="PS50862"/>
    </source>
</evidence>
<feature type="domain" description="Aminoacyl-transfer RNA synthetases class-II family profile" evidence="7">
    <location>
        <begin position="1"/>
        <end position="357"/>
    </location>
</feature>
<dbReference type="Gene3D" id="3.30.930.10">
    <property type="entry name" value="Bira Bifunctional Protein, Domain 2"/>
    <property type="match status" value="1"/>
</dbReference>
<evidence type="ECO:0000256" key="4">
    <source>
        <dbReference type="ARBA" id="ARBA00022840"/>
    </source>
</evidence>
<protein>
    <recommendedName>
        <fullName evidence="7">Aminoacyl-transfer RNA synthetases class-II family profile domain-containing protein</fullName>
    </recommendedName>
</protein>
<dbReference type="InterPro" id="IPR006195">
    <property type="entry name" value="aa-tRNA-synth_II"/>
</dbReference>
<sequence>MLMVAGVDRYFQIARCFRDEDFRADRQPEFTQLDMEMAFMDSEAIMHLAEDLISAIFEQAKGITLRRPFKRLKYTEAMDRYGSDKPDLRYDLLLYNVTEAVQGTTFRVFAGAISGGGIVKALRLPHGSRISNSRVKPKGDVSGVAVAAGAAGLVYMRHEAGGQIDAAKPVQEGLTGEQKSAILTSCCSEPGDLLLFAAGQPAAVNAALDKVRQFLAAQLKEIPASSHAVTWITDWPMFETSEETGRLQAMHHPFTSPNQDDLQQGHAIKDSRALAYDMVYNGSEIGGGSLRNYTPAMQLKVFGAIGIDEQEARGKFGFLLDALASGAPPHGGIAFGIDRLVMLLAGASTIRDVIAFPKSTQGQDLLMGSPSTVGASQLQELKLEIRQSQPVET</sequence>
<dbReference type="PROSITE" id="PS50862">
    <property type="entry name" value="AA_TRNA_LIGASE_II"/>
    <property type="match status" value="1"/>
</dbReference>
<organism evidence="8 9">
    <name type="scientific">Apatococcus fuscideae</name>
    <dbReference type="NCBI Taxonomy" id="2026836"/>
    <lineage>
        <taxon>Eukaryota</taxon>
        <taxon>Viridiplantae</taxon>
        <taxon>Chlorophyta</taxon>
        <taxon>core chlorophytes</taxon>
        <taxon>Trebouxiophyceae</taxon>
        <taxon>Chlorellales</taxon>
        <taxon>Chlorellaceae</taxon>
        <taxon>Apatococcus</taxon>
    </lineage>
</organism>
<dbReference type="PRINTS" id="PR01042">
    <property type="entry name" value="TRNASYNTHASP"/>
</dbReference>
<dbReference type="PANTHER" id="PTHR22594:SF5">
    <property type="entry name" value="ASPARTATE--TRNA LIGASE, MITOCHONDRIAL"/>
    <property type="match status" value="1"/>
</dbReference>
<proteinExistence type="inferred from homology"/>
<dbReference type="SUPFAM" id="SSF55261">
    <property type="entry name" value="GAD domain-like"/>
    <property type="match status" value="1"/>
</dbReference>
<evidence type="ECO:0000313" key="8">
    <source>
        <dbReference type="EMBL" id="KAK9836255.1"/>
    </source>
</evidence>
<evidence type="ECO:0000256" key="1">
    <source>
        <dbReference type="ARBA" id="ARBA00006303"/>
    </source>
</evidence>
<evidence type="ECO:0000256" key="5">
    <source>
        <dbReference type="ARBA" id="ARBA00022917"/>
    </source>
</evidence>
<dbReference type="InterPro" id="IPR004115">
    <property type="entry name" value="GAD-like_sf"/>
</dbReference>
<comment type="similarity">
    <text evidence="1">Belongs to the class-II aminoacyl-tRNA synthetase family. Type 1 subfamily.</text>
</comment>
<dbReference type="SUPFAM" id="SSF55681">
    <property type="entry name" value="Class II aaRS and biotin synthetases"/>
    <property type="match status" value="1"/>
</dbReference>
<dbReference type="GO" id="GO:0006422">
    <property type="term" value="P:aspartyl-tRNA aminoacylation"/>
    <property type="evidence" value="ECO:0007669"/>
    <property type="project" value="TreeGrafter"/>
</dbReference>
<comment type="caution">
    <text evidence="8">The sequence shown here is derived from an EMBL/GenBank/DDBJ whole genome shotgun (WGS) entry which is preliminary data.</text>
</comment>
<dbReference type="NCBIfam" id="TIGR00459">
    <property type="entry name" value="aspS_bact"/>
    <property type="match status" value="1"/>
</dbReference>
<dbReference type="EMBL" id="JALJOV010002012">
    <property type="protein sequence ID" value="KAK9836255.1"/>
    <property type="molecule type" value="Genomic_DNA"/>
</dbReference>
<dbReference type="Pfam" id="PF00152">
    <property type="entry name" value="tRNA-synt_2"/>
    <property type="match status" value="1"/>
</dbReference>
<gene>
    <name evidence="8" type="ORF">WJX84_004773</name>
</gene>
<keyword evidence="3" id="KW-0547">Nucleotide-binding</keyword>
<accession>A0AAW1RRJ8</accession>
<evidence type="ECO:0000256" key="3">
    <source>
        <dbReference type="ARBA" id="ARBA00022741"/>
    </source>
</evidence>
<dbReference type="NCBIfam" id="NF001750">
    <property type="entry name" value="PRK00476.1"/>
    <property type="match status" value="1"/>
</dbReference>
<keyword evidence="9" id="KW-1185">Reference proteome</keyword>
<keyword evidence="2" id="KW-0436">Ligase</keyword>
<dbReference type="Pfam" id="PF02938">
    <property type="entry name" value="GAD"/>
    <property type="match status" value="1"/>
</dbReference>
<keyword evidence="4" id="KW-0067">ATP-binding</keyword>
<keyword evidence="6" id="KW-0030">Aminoacyl-tRNA synthetase</keyword>
<evidence type="ECO:0000313" key="9">
    <source>
        <dbReference type="Proteomes" id="UP001485043"/>
    </source>
</evidence>
<dbReference type="GO" id="GO:0005739">
    <property type="term" value="C:mitochondrion"/>
    <property type="evidence" value="ECO:0007669"/>
    <property type="project" value="TreeGrafter"/>
</dbReference>